<organism evidence="1 2">
    <name type="scientific">Carpinus fangiana</name>
    <dbReference type="NCBI Taxonomy" id="176857"/>
    <lineage>
        <taxon>Eukaryota</taxon>
        <taxon>Viridiplantae</taxon>
        <taxon>Streptophyta</taxon>
        <taxon>Embryophyta</taxon>
        <taxon>Tracheophyta</taxon>
        <taxon>Spermatophyta</taxon>
        <taxon>Magnoliopsida</taxon>
        <taxon>eudicotyledons</taxon>
        <taxon>Gunneridae</taxon>
        <taxon>Pentapetalae</taxon>
        <taxon>rosids</taxon>
        <taxon>fabids</taxon>
        <taxon>Fagales</taxon>
        <taxon>Betulaceae</taxon>
        <taxon>Carpinus</taxon>
    </lineage>
</organism>
<dbReference type="AlphaFoldDB" id="A0A5N6KVW5"/>
<dbReference type="Proteomes" id="UP000327013">
    <property type="component" value="Unassembled WGS sequence"/>
</dbReference>
<gene>
    <name evidence="1" type="ORF">FH972_023683</name>
</gene>
<accession>A0A5N6KVW5</accession>
<protein>
    <submittedName>
        <fullName evidence="1">Uncharacterized protein</fullName>
    </submittedName>
</protein>
<sequence>MADCFALPCLELYPCAVSFKQVFTPGSASRLSSIMKTSLIPSLSLGATSLTNVGPIFDDFWELGTHRTAAATAVHPASHNINELRGSSDKIVISGFCVSGEQTGRGYCSVSLNGVRYNILCHDTLACPSANSYCAIDTNIDYAFCYPQTQTDTTRRSS</sequence>
<comment type="caution">
    <text evidence="1">The sequence shown here is derived from an EMBL/GenBank/DDBJ whole genome shotgun (WGS) entry which is preliminary data.</text>
</comment>
<proteinExistence type="predicted"/>
<name>A0A5N6KVW5_9ROSI</name>
<evidence type="ECO:0000313" key="2">
    <source>
        <dbReference type="Proteomes" id="UP000327013"/>
    </source>
</evidence>
<dbReference type="EMBL" id="VIBQ01000014">
    <property type="protein sequence ID" value="KAB8349664.1"/>
    <property type="molecule type" value="Genomic_DNA"/>
</dbReference>
<evidence type="ECO:0000313" key="1">
    <source>
        <dbReference type="EMBL" id="KAB8349664.1"/>
    </source>
</evidence>
<keyword evidence="2" id="KW-1185">Reference proteome</keyword>
<reference evidence="1 2" key="1">
    <citation type="submission" date="2019-06" db="EMBL/GenBank/DDBJ databases">
        <title>A chromosomal-level reference genome of Carpinus fangiana (Coryloideae, Betulaceae).</title>
        <authorList>
            <person name="Yang X."/>
            <person name="Wang Z."/>
            <person name="Zhang L."/>
            <person name="Hao G."/>
            <person name="Liu J."/>
            <person name="Yang Y."/>
        </authorList>
    </citation>
    <scope>NUCLEOTIDE SEQUENCE [LARGE SCALE GENOMIC DNA]</scope>
    <source>
        <strain evidence="1">Cfa_2016G</strain>
        <tissue evidence="1">Leaf</tissue>
    </source>
</reference>